<proteinExistence type="predicted"/>
<name>F4QGY7_9CAUL</name>
<dbReference type="InterPro" id="IPR021146">
    <property type="entry name" value="Phage_gp6-like_head-tail"/>
</dbReference>
<dbReference type="Proteomes" id="UP000006512">
    <property type="component" value="Unassembled WGS sequence"/>
</dbReference>
<dbReference type="RefSeq" id="WP_006272946.1">
    <property type="nucleotide sequence ID" value="NZ_GL883077.1"/>
</dbReference>
<keyword evidence="2" id="KW-1185">Reference proteome</keyword>
<dbReference type="InterPro" id="IPR011738">
    <property type="entry name" value="Phage_CHP"/>
</dbReference>
<dbReference type="OrthoDB" id="7597216at2"/>
<dbReference type="Gene3D" id="1.10.3230.30">
    <property type="entry name" value="Phage gp6-like head-tail connector protein"/>
    <property type="match status" value="1"/>
</dbReference>
<organism evidence="1 2">
    <name type="scientific">Asticcacaulis biprosthecium C19</name>
    <dbReference type="NCBI Taxonomy" id="715226"/>
    <lineage>
        <taxon>Bacteria</taxon>
        <taxon>Pseudomonadati</taxon>
        <taxon>Pseudomonadota</taxon>
        <taxon>Alphaproteobacteria</taxon>
        <taxon>Caulobacterales</taxon>
        <taxon>Caulobacteraceae</taxon>
        <taxon>Asticcacaulis</taxon>
    </lineage>
</organism>
<accession>F4QGY7</accession>
<protein>
    <recommendedName>
        <fullName evidence="3">PhiE125 gp8 family phage protein</fullName>
    </recommendedName>
</protein>
<evidence type="ECO:0000313" key="2">
    <source>
        <dbReference type="Proteomes" id="UP000006512"/>
    </source>
</evidence>
<dbReference type="EMBL" id="GL883077">
    <property type="protein sequence ID" value="EGF93740.1"/>
    <property type="molecule type" value="Genomic_DNA"/>
</dbReference>
<dbReference type="STRING" id="715226.ABI_21820"/>
<dbReference type="NCBIfam" id="TIGR01560">
    <property type="entry name" value="put_DNA_pack"/>
    <property type="match status" value="1"/>
</dbReference>
<dbReference type="InterPro" id="IPR006450">
    <property type="entry name" value="Phage_HK97_gp6-like"/>
</dbReference>
<sequence length="185" mass="20294">MLELITPPASEPVSVATLRAYLRIESADHDALLAELIAAARDTVEADCGLSLVETHWRAWLNLGSLTTVRIGEGLYDQVVVERGPVLAVTSVELGGVEVDADDWLTRGPHGKAVYAPAGLDLSAVRIDFRCGYAAPELIPARLIRAIKMLAAHWFENRQAYEQASLEEIRLGYNKLVSGFRRMVL</sequence>
<dbReference type="HOGENOM" id="CLU_085951_0_1_5"/>
<dbReference type="NCBIfam" id="TIGR02215">
    <property type="entry name" value="phage_chp_gp8"/>
    <property type="match status" value="1"/>
</dbReference>
<dbReference type="AlphaFoldDB" id="F4QGY7"/>
<reference evidence="2" key="1">
    <citation type="submission" date="2011-03" db="EMBL/GenBank/DDBJ databases">
        <title>Draft genome sequence of Brevundimonas diminuta.</title>
        <authorList>
            <person name="Brown P.J.B."/>
            <person name="Buechlein A."/>
            <person name="Hemmerich C."/>
            <person name="Brun Y.V."/>
        </authorList>
    </citation>
    <scope>NUCLEOTIDE SEQUENCE [LARGE SCALE GENOMIC DNA]</scope>
    <source>
        <strain evidence="2">C19</strain>
    </source>
</reference>
<dbReference type="CDD" id="cd08054">
    <property type="entry name" value="gp6"/>
    <property type="match status" value="1"/>
</dbReference>
<evidence type="ECO:0000313" key="1">
    <source>
        <dbReference type="EMBL" id="EGF93740.1"/>
    </source>
</evidence>
<gene>
    <name evidence="1" type="ORF">ABI_21820</name>
</gene>
<dbReference type="Pfam" id="PF05135">
    <property type="entry name" value="Phage_connect_1"/>
    <property type="match status" value="2"/>
</dbReference>
<evidence type="ECO:0008006" key="3">
    <source>
        <dbReference type="Google" id="ProtNLM"/>
    </source>
</evidence>